<sequence>MTDKITCPFCDHSIDVDLVDMAGMWRQRETLAARFGSAWNLANEYVDAFRVKPGARMALKKRLRHLEELVKLWDTGIFEYDGRRYRLGKDAIKAGMQKVCDAEKYGFKDHNYLKVVLRDAAERVSAEGLTAREEAAREAGFRKAAQHVETLEEERVSKEEHVRRIREIKGSIGRPNA</sequence>
<dbReference type="AlphaFoldDB" id="A0A445MWB4"/>
<protein>
    <submittedName>
        <fullName evidence="1">Uncharacterized protein</fullName>
    </submittedName>
</protein>
<organism evidence="1">
    <name type="scientific">uncultured Desulfobacterium sp</name>
    <dbReference type="NCBI Taxonomy" id="201089"/>
    <lineage>
        <taxon>Bacteria</taxon>
        <taxon>Pseudomonadati</taxon>
        <taxon>Thermodesulfobacteriota</taxon>
        <taxon>Desulfobacteria</taxon>
        <taxon>Desulfobacterales</taxon>
        <taxon>Desulfobacteriaceae</taxon>
        <taxon>Desulfobacterium</taxon>
        <taxon>environmental samples</taxon>
    </lineage>
</organism>
<dbReference type="EMBL" id="OJIN01000109">
    <property type="protein sequence ID" value="SPD73797.1"/>
    <property type="molecule type" value="Genomic_DNA"/>
</dbReference>
<proteinExistence type="predicted"/>
<accession>A0A445MWB4</accession>
<name>A0A445MWB4_9BACT</name>
<reference evidence="1" key="1">
    <citation type="submission" date="2018-01" db="EMBL/GenBank/DDBJ databases">
        <authorList>
            <person name="Regsiter A."/>
            <person name="William W."/>
        </authorList>
    </citation>
    <scope>NUCLEOTIDE SEQUENCE</scope>
    <source>
        <strain evidence="1">TRIP AH-1</strain>
    </source>
</reference>
<gene>
    <name evidence="1" type="ORF">PITCH_A1970016</name>
</gene>
<evidence type="ECO:0000313" key="1">
    <source>
        <dbReference type="EMBL" id="SPD73797.1"/>
    </source>
</evidence>